<gene>
    <name evidence="3" type="ORF">IWW36_005541</name>
</gene>
<reference evidence="3" key="1">
    <citation type="submission" date="2022-07" db="EMBL/GenBank/DDBJ databases">
        <title>Phylogenomic reconstructions and comparative analyses of Kickxellomycotina fungi.</title>
        <authorList>
            <person name="Reynolds N.K."/>
            <person name="Stajich J.E."/>
            <person name="Barry K."/>
            <person name="Grigoriev I.V."/>
            <person name="Crous P."/>
            <person name="Smith M.E."/>
        </authorList>
    </citation>
    <scope>NUCLEOTIDE SEQUENCE</scope>
    <source>
        <strain evidence="3">NRRL 1566</strain>
    </source>
</reference>
<comment type="caution">
    <text evidence="3">The sequence shown here is derived from an EMBL/GenBank/DDBJ whole genome shotgun (WGS) entry which is preliminary data.</text>
</comment>
<feature type="compositionally biased region" description="Basic and acidic residues" evidence="2">
    <location>
        <begin position="415"/>
        <end position="435"/>
    </location>
</feature>
<feature type="non-terminal residue" evidence="3">
    <location>
        <position position="503"/>
    </location>
</feature>
<dbReference type="OrthoDB" id="5583791at2759"/>
<dbReference type="Gene3D" id="1.10.287.1490">
    <property type="match status" value="1"/>
</dbReference>
<keyword evidence="4" id="KW-1185">Reference proteome</keyword>
<dbReference type="Proteomes" id="UP001139887">
    <property type="component" value="Unassembled WGS sequence"/>
</dbReference>
<name>A0A9W8LV92_9FUNG</name>
<dbReference type="AlphaFoldDB" id="A0A9W8LV92"/>
<sequence length="503" mass="57159">MIHLLANDAILTGVSVPDNALTSLVGEFLYGESKTAFVMLLGSDEAAKGDMAPAVDLIKSIRKLKSREIVRVVDRRVLFFYEKAKYYQGEKYRLQDELTDATEEKEQVEKDLDDIQRDFGEERESLAREVDHWQKKSSELEATLETLKAESEGIEADARWENARLVTDKLALKDELRRAEIEMAAAEESKSKLLDLYETLQASYDSLDGVYSELLAAYRMLKERFGQIADERAELEHRVEELEQQALADADKIEKLRSDLASTRADRDRQLEEVEARHVHEVEQLENKLADEAQQGRELKARIANLETTNKSLTASQSKEMSSLQSTIAELSSQLEAAERHSASELTSTTSSLRAAEKQIKRLETDKAKLQAKLADAAAANDVHADASEREEQWQHEREQLQRQIRRLQQTAENSQRREAELREESERQWSTWEEEKLRNHEKYLALKAKLRKAVEFAADVQVKLDTERENGPASGLEPADSPDAEVPIPAAPKPAPRKKPNP</sequence>
<evidence type="ECO:0000313" key="3">
    <source>
        <dbReference type="EMBL" id="KAJ2843504.1"/>
    </source>
</evidence>
<keyword evidence="1" id="KW-0175">Coiled coil</keyword>
<feature type="compositionally biased region" description="Basic and acidic residues" evidence="2">
    <location>
        <begin position="383"/>
        <end position="401"/>
    </location>
</feature>
<evidence type="ECO:0000256" key="2">
    <source>
        <dbReference type="SAM" id="MobiDB-lite"/>
    </source>
</evidence>
<feature type="region of interest" description="Disordered" evidence="2">
    <location>
        <begin position="464"/>
        <end position="503"/>
    </location>
</feature>
<proteinExistence type="predicted"/>
<protein>
    <submittedName>
        <fullName evidence="3">Uncharacterized protein</fullName>
    </submittedName>
</protein>
<organism evidence="3 4">
    <name type="scientific">Coemansia brasiliensis</name>
    <dbReference type="NCBI Taxonomy" id="2650707"/>
    <lineage>
        <taxon>Eukaryota</taxon>
        <taxon>Fungi</taxon>
        <taxon>Fungi incertae sedis</taxon>
        <taxon>Zoopagomycota</taxon>
        <taxon>Kickxellomycotina</taxon>
        <taxon>Kickxellomycetes</taxon>
        <taxon>Kickxellales</taxon>
        <taxon>Kickxellaceae</taxon>
        <taxon>Coemansia</taxon>
    </lineage>
</organism>
<feature type="coiled-coil region" evidence="1">
    <location>
        <begin position="91"/>
        <end position="196"/>
    </location>
</feature>
<evidence type="ECO:0000313" key="4">
    <source>
        <dbReference type="Proteomes" id="UP001139887"/>
    </source>
</evidence>
<dbReference type="EMBL" id="JANBUW010001389">
    <property type="protein sequence ID" value="KAJ2843504.1"/>
    <property type="molecule type" value="Genomic_DNA"/>
</dbReference>
<feature type="region of interest" description="Disordered" evidence="2">
    <location>
        <begin position="381"/>
        <end position="435"/>
    </location>
</feature>
<accession>A0A9W8LV92</accession>
<evidence type="ECO:0000256" key="1">
    <source>
        <dbReference type="SAM" id="Coils"/>
    </source>
</evidence>